<evidence type="ECO:0000313" key="3">
    <source>
        <dbReference type="Proteomes" id="UP000187013"/>
    </source>
</evidence>
<dbReference type="EMBL" id="BDGX01000035">
    <property type="protein sequence ID" value="GAV53265.1"/>
    <property type="molecule type" value="Genomic_DNA"/>
</dbReference>
<sequence length="250" mass="29808">MARKDSKKTKDSDEPSQQDVFQVKINHDELAQIMKTAKVLRKKDQKTKKIRTKMKELAEDSKNPNFAIMMHKLFPMANLSLHQLDRRDPLKSLQNLCKGFEKSLKQQKKLPLKIADKIDRETELLQTLKTLLRNKTDNMKLKAENSLLKQKRELLLADKKYLNMPALKKLRLTKLKEELEETDQQASSVLDQNAKLFKDIENLHRDKQKKLKYESDKRELRSFFLRRRYCKEVYGPKYLRRKNHSKKKML</sequence>
<evidence type="ECO:0000313" key="2">
    <source>
        <dbReference type="EMBL" id="GAV53265.1"/>
    </source>
</evidence>
<organism evidence="2 3">
    <name type="scientific">Zygosaccharomyces rouxii</name>
    <dbReference type="NCBI Taxonomy" id="4956"/>
    <lineage>
        <taxon>Eukaryota</taxon>
        <taxon>Fungi</taxon>
        <taxon>Dikarya</taxon>
        <taxon>Ascomycota</taxon>
        <taxon>Saccharomycotina</taxon>
        <taxon>Saccharomycetes</taxon>
        <taxon>Saccharomycetales</taxon>
        <taxon>Saccharomycetaceae</taxon>
        <taxon>Zygosaccharomyces</taxon>
    </lineage>
</organism>
<accession>A0A1Q3ACC5</accession>
<evidence type="ECO:0000256" key="1">
    <source>
        <dbReference type="SAM" id="MobiDB-lite"/>
    </source>
</evidence>
<dbReference type="Proteomes" id="UP000187013">
    <property type="component" value="Unassembled WGS sequence"/>
</dbReference>
<proteinExistence type="predicted"/>
<name>A0A1Q3ACC5_ZYGRO</name>
<protein>
    <submittedName>
        <fullName evidence="2">Uncharacterized protein</fullName>
    </submittedName>
</protein>
<gene>
    <name evidence="2" type="ORF">ZYGR_0AI05490</name>
</gene>
<comment type="caution">
    <text evidence="2">The sequence shown here is derived from an EMBL/GenBank/DDBJ whole genome shotgun (WGS) entry which is preliminary data.</text>
</comment>
<feature type="region of interest" description="Disordered" evidence="1">
    <location>
        <begin position="1"/>
        <end position="20"/>
    </location>
</feature>
<reference evidence="2 3" key="1">
    <citation type="submission" date="2016-08" db="EMBL/GenBank/DDBJ databases">
        <title>Draft genome sequence of allopolyploid Zygosaccharomyces rouxii.</title>
        <authorList>
            <person name="Watanabe J."/>
            <person name="Uehara K."/>
            <person name="Mogi Y."/>
            <person name="Tsukioka Y."/>
        </authorList>
    </citation>
    <scope>NUCLEOTIDE SEQUENCE [LARGE SCALE GENOMIC DNA]</scope>
    <source>
        <strain evidence="2 3">NBRC 110957</strain>
    </source>
</reference>
<dbReference type="AlphaFoldDB" id="A0A1Q3ACC5"/>